<dbReference type="EMBL" id="CAGS01000288">
    <property type="protein sequence ID" value="CCF84556.1"/>
    <property type="molecule type" value="Genomic_DNA"/>
</dbReference>
<evidence type="ECO:0000313" key="1">
    <source>
        <dbReference type="EMBL" id="CCF84556.1"/>
    </source>
</evidence>
<evidence type="ECO:0000313" key="2">
    <source>
        <dbReference type="Proteomes" id="UP000004221"/>
    </source>
</evidence>
<keyword evidence="2" id="KW-1185">Reference proteome</keyword>
<proteinExistence type="predicted"/>
<comment type="caution">
    <text evidence="1">The sequence shown here is derived from an EMBL/GenBank/DDBJ whole genome shotgun (WGS) entry which is preliminary data.</text>
</comment>
<dbReference type="AlphaFoldDB" id="I4EIP4"/>
<dbReference type="Proteomes" id="UP000004221">
    <property type="component" value="Unassembled WGS sequence"/>
</dbReference>
<accession>I4EIP4</accession>
<name>I4EIP4_9BACT</name>
<organism evidence="1 2">
    <name type="scientific">Nitrolancea hollandica Lb</name>
    <dbReference type="NCBI Taxonomy" id="1129897"/>
    <lineage>
        <taxon>Bacteria</taxon>
        <taxon>Pseudomonadati</taxon>
        <taxon>Thermomicrobiota</taxon>
        <taxon>Thermomicrobia</taxon>
        <taxon>Sphaerobacterales</taxon>
        <taxon>Sphaerobacterineae</taxon>
        <taxon>Sphaerobacteraceae</taxon>
        <taxon>Nitrolancea</taxon>
    </lineage>
</organism>
<sequence length="82" mass="9316">MEVVLGPGVWVALIPKWARPNGILFFDAAGQMIGQEICPLPPRQPNWRERLGPTLYGWVSRFRFVRMPKGEHTYGPGARQRG</sequence>
<reference evidence="1 2" key="1">
    <citation type="journal article" date="2012" name="ISME J.">
        <title>Nitrification expanded: discovery, physiology and genomics of a nitrite-oxidizing bacterium from the phylum Chloroflexi.</title>
        <authorList>
            <person name="Sorokin D.Y."/>
            <person name="Lucker S."/>
            <person name="Vejmelkova D."/>
            <person name="Kostrikina N.A."/>
            <person name="Kleerebezem R."/>
            <person name="Rijpstra W.I."/>
            <person name="Damste J.S."/>
            <person name="Le Paslier D."/>
            <person name="Muyzer G."/>
            <person name="Wagner M."/>
            <person name="van Loosdrecht M.C."/>
            <person name="Daims H."/>
        </authorList>
    </citation>
    <scope>NUCLEOTIDE SEQUENCE [LARGE SCALE GENOMIC DNA]</scope>
    <source>
        <strain evidence="2">none</strain>
    </source>
</reference>
<gene>
    <name evidence="1" type="ORF">NITHO_3580012</name>
</gene>
<protein>
    <submittedName>
        <fullName evidence="1">Uncharacterized protein</fullName>
    </submittedName>
</protein>